<keyword evidence="3" id="KW-1185">Reference proteome</keyword>
<feature type="compositionally biased region" description="Polar residues" evidence="1">
    <location>
        <begin position="27"/>
        <end position="36"/>
    </location>
</feature>
<evidence type="ECO:0000313" key="2">
    <source>
        <dbReference type="Ensembl" id="ENSCPBP00000037921.1"/>
    </source>
</evidence>
<reference evidence="2" key="2">
    <citation type="submission" date="2025-08" db="UniProtKB">
        <authorList>
            <consortium name="Ensembl"/>
        </authorList>
    </citation>
    <scope>IDENTIFICATION</scope>
</reference>
<dbReference type="AlphaFoldDB" id="A0A8C3IRD3"/>
<reference evidence="2" key="1">
    <citation type="journal article" date="2015" name="Genome Biol. Evol.">
        <title>Physical Mapping and Refinement of the Painted Turtle Genome (Chrysemys picta) Inform Amniote Genome Evolution and Challenge Turtle-Bird Chromosomal Conservation.</title>
        <authorList>
            <person name="Badenhorst D."/>
            <person name="Hillier L.W."/>
            <person name="Literman R."/>
            <person name="Montiel E.E."/>
            <person name="Radhakrishnan S."/>
            <person name="Shen Y."/>
            <person name="Minx P."/>
            <person name="Janes D.E."/>
            <person name="Warren W.C."/>
            <person name="Edwards S.V."/>
            <person name="Valenzuela N."/>
        </authorList>
    </citation>
    <scope>NUCLEOTIDE SEQUENCE [LARGE SCALE GENOMIC DNA]</scope>
</reference>
<dbReference type="Proteomes" id="UP000694380">
    <property type="component" value="Chromosome 4"/>
</dbReference>
<accession>A0A8C3IRD3</accession>
<protein>
    <submittedName>
        <fullName evidence="2">Uncharacterized protein</fullName>
    </submittedName>
</protein>
<proteinExistence type="predicted"/>
<sequence length="124" mass="13864">MDSNLERQEIKQGSSMHSPRVSKGGCRQNTLPSVSQPESSIWILKCQKEDSLSHKGCEGKVVGRLLCRRREEQSKLSHLFHFPGPLEVGPQLIFARSKYFSSRSRSSGTVVGQRKRKTVQAGPV</sequence>
<name>A0A8C3IRD3_CHRPI</name>
<feature type="compositionally biased region" description="Basic and acidic residues" evidence="1">
    <location>
        <begin position="1"/>
        <end position="10"/>
    </location>
</feature>
<evidence type="ECO:0000256" key="1">
    <source>
        <dbReference type="SAM" id="MobiDB-lite"/>
    </source>
</evidence>
<reference evidence="2" key="3">
    <citation type="submission" date="2025-09" db="UniProtKB">
        <authorList>
            <consortium name="Ensembl"/>
        </authorList>
    </citation>
    <scope>IDENTIFICATION</scope>
</reference>
<feature type="region of interest" description="Disordered" evidence="1">
    <location>
        <begin position="105"/>
        <end position="124"/>
    </location>
</feature>
<evidence type="ECO:0000313" key="3">
    <source>
        <dbReference type="Proteomes" id="UP000694380"/>
    </source>
</evidence>
<dbReference type="Ensembl" id="ENSCPBT00000044481.1">
    <property type="protein sequence ID" value="ENSCPBP00000037921.1"/>
    <property type="gene ID" value="ENSCPBG00000026268.1"/>
</dbReference>
<feature type="region of interest" description="Disordered" evidence="1">
    <location>
        <begin position="1"/>
        <end position="36"/>
    </location>
</feature>
<organism evidence="2 3">
    <name type="scientific">Chrysemys picta bellii</name>
    <name type="common">Western painted turtle</name>
    <name type="synonym">Emys bellii</name>
    <dbReference type="NCBI Taxonomy" id="8478"/>
    <lineage>
        <taxon>Eukaryota</taxon>
        <taxon>Metazoa</taxon>
        <taxon>Chordata</taxon>
        <taxon>Craniata</taxon>
        <taxon>Vertebrata</taxon>
        <taxon>Euteleostomi</taxon>
        <taxon>Archelosauria</taxon>
        <taxon>Testudinata</taxon>
        <taxon>Testudines</taxon>
        <taxon>Cryptodira</taxon>
        <taxon>Durocryptodira</taxon>
        <taxon>Testudinoidea</taxon>
        <taxon>Emydidae</taxon>
        <taxon>Chrysemys</taxon>
    </lineage>
</organism>